<protein>
    <recommendedName>
        <fullName evidence="1">ATP-dependent DNA helicase</fullName>
        <ecNumber evidence="1">5.6.2.3</ecNumber>
    </recommendedName>
</protein>
<comment type="caution">
    <text evidence="3">The sequence shown here is derived from an EMBL/GenBank/DDBJ whole genome shotgun (WGS) entry which is preliminary data.</text>
</comment>
<keyword evidence="1" id="KW-0067">ATP-binding</keyword>
<dbReference type="GO" id="GO:0043139">
    <property type="term" value="F:5'-3' DNA helicase activity"/>
    <property type="evidence" value="ECO:0007669"/>
    <property type="project" value="UniProtKB-EC"/>
</dbReference>
<comment type="similarity">
    <text evidence="1">Belongs to the helicase family.</text>
</comment>
<dbReference type="InterPro" id="IPR027417">
    <property type="entry name" value="P-loop_NTPase"/>
</dbReference>
<evidence type="ECO:0000256" key="1">
    <source>
        <dbReference type="RuleBase" id="RU363044"/>
    </source>
</evidence>
<organism evidence="3 4">
    <name type="scientific">Leucocoprinus birnbaumii</name>
    <dbReference type="NCBI Taxonomy" id="56174"/>
    <lineage>
        <taxon>Eukaryota</taxon>
        <taxon>Fungi</taxon>
        <taxon>Dikarya</taxon>
        <taxon>Basidiomycota</taxon>
        <taxon>Agaricomycotina</taxon>
        <taxon>Agaricomycetes</taxon>
        <taxon>Agaricomycetidae</taxon>
        <taxon>Agaricales</taxon>
        <taxon>Agaricineae</taxon>
        <taxon>Agaricaceae</taxon>
        <taxon>Leucocoprinus</taxon>
    </lineage>
</organism>
<keyword evidence="1" id="KW-0227">DNA damage</keyword>
<comment type="cofactor">
    <cofactor evidence="1">
        <name>Mg(2+)</name>
        <dbReference type="ChEBI" id="CHEBI:18420"/>
    </cofactor>
</comment>
<dbReference type="GO" id="GO:0000723">
    <property type="term" value="P:telomere maintenance"/>
    <property type="evidence" value="ECO:0007669"/>
    <property type="project" value="InterPro"/>
</dbReference>
<dbReference type="InterPro" id="IPR010285">
    <property type="entry name" value="DNA_helicase_pif1-like_DEAD"/>
</dbReference>
<name>A0AAD5YW57_9AGAR</name>
<gene>
    <name evidence="3" type="ORF">NP233_g6021</name>
</gene>
<accession>A0AAD5YW57</accession>
<evidence type="ECO:0000313" key="4">
    <source>
        <dbReference type="Proteomes" id="UP001213000"/>
    </source>
</evidence>
<dbReference type="PANTHER" id="PTHR47642">
    <property type="entry name" value="ATP-DEPENDENT DNA HELICASE"/>
    <property type="match status" value="1"/>
</dbReference>
<dbReference type="Gene3D" id="3.40.50.300">
    <property type="entry name" value="P-loop containing nucleotide triphosphate hydrolases"/>
    <property type="match status" value="1"/>
</dbReference>
<evidence type="ECO:0000313" key="3">
    <source>
        <dbReference type="EMBL" id="KAJ3567967.1"/>
    </source>
</evidence>
<keyword evidence="1" id="KW-0547">Nucleotide-binding</keyword>
<keyword evidence="1" id="KW-0234">DNA repair</keyword>
<dbReference type="GO" id="GO:0006310">
    <property type="term" value="P:DNA recombination"/>
    <property type="evidence" value="ECO:0007669"/>
    <property type="project" value="UniProtKB-KW"/>
</dbReference>
<dbReference type="InterPro" id="IPR051055">
    <property type="entry name" value="PIF1_helicase"/>
</dbReference>
<dbReference type="GO" id="GO:0016787">
    <property type="term" value="F:hydrolase activity"/>
    <property type="evidence" value="ECO:0007669"/>
    <property type="project" value="UniProtKB-KW"/>
</dbReference>
<dbReference type="GO" id="GO:0006281">
    <property type="term" value="P:DNA repair"/>
    <property type="evidence" value="ECO:0007669"/>
    <property type="project" value="UniProtKB-KW"/>
</dbReference>
<comment type="catalytic activity">
    <reaction evidence="1">
        <text>ATP + H2O = ADP + phosphate + H(+)</text>
        <dbReference type="Rhea" id="RHEA:13065"/>
        <dbReference type="ChEBI" id="CHEBI:15377"/>
        <dbReference type="ChEBI" id="CHEBI:15378"/>
        <dbReference type="ChEBI" id="CHEBI:30616"/>
        <dbReference type="ChEBI" id="CHEBI:43474"/>
        <dbReference type="ChEBI" id="CHEBI:456216"/>
        <dbReference type="EC" id="5.6.2.3"/>
    </reaction>
</comment>
<keyword evidence="4" id="KW-1185">Reference proteome</keyword>
<dbReference type="Proteomes" id="UP001213000">
    <property type="component" value="Unassembled WGS sequence"/>
</dbReference>
<keyword evidence="1" id="KW-0347">Helicase</keyword>
<dbReference type="Pfam" id="PF05970">
    <property type="entry name" value="PIF1"/>
    <property type="match status" value="1"/>
</dbReference>
<proteinExistence type="inferred from homology"/>
<keyword evidence="1" id="KW-0233">DNA recombination</keyword>
<dbReference type="AlphaFoldDB" id="A0AAD5YW57"/>
<evidence type="ECO:0000259" key="2">
    <source>
        <dbReference type="Pfam" id="PF05970"/>
    </source>
</evidence>
<dbReference type="GO" id="GO:0005524">
    <property type="term" value="F:ATP binding"/>
    <property type="evidence" value="ECO:0007669"/>
    <property type="project" value="UniProtKB-KW"/>
</dbReference>
<sequence length="449" mass="49836">MLCLGEGGTGKTTVINAITDTFREHNAEHLLAKTATSGMAATLIGGETLHSWLGVGIGMPKTENWLDKGTKAAREKCSKNISGKILLIIDECSMLTSEFLGLASEVISGVRIKDGDVRRHDIFAGLSVILFGDFHQFPPVSRSKLALYQLTNHNKRAVMGHEIYRRFTTVVILLKQNRIKDSRWMLLLRNLREGACSKADIEIIKSLVLTTDGCNKPDFNTLPWKDAILVTSRRVVKDMWNQSALLKHSQSSGHAVYVSTAEDQILEGNDVRQPSMHEKVVIAGTKVEDTKRLAERVELAIGMRAMVLLNISTDADLANRTRGVVKDIILDPRESDTNRILDDDGRIVLQFPPILIKFRPDLPTDVRFSGLKDGIIPIIPSEVRFALDAGGGKKFRVWRRQLALTQAYAFTDYKSQGQMIPYVIVDMATPPGRGSKLTPFNAYVALSRS</sequence>
<dbReference type="EMBL" id="JANIEX010000376">
    <property type="protein sequence ID" value="KAJ3567967.1"/>
    <property type="molecule type" value="Genomic_DNA"/>
</dbReference>
<dbReference type="SUPFAM" id="SSF52540">
    <property type="entry name" value="P-loop containing nucleoside triphosphate hydrolases"/>
    <property type="match status" value="2"/>
</dbReference>
<feature type="domain" description="DNA helicase Pif1-like DEAD-box helicase" evidence="2">
    <location>
        <begin position="3"/>
        <end position="143"/>
    </location>
</feature>
<dbReference type="EC" id="5.6.2.3" evidence="1"/>
<reference evidence="3" key="1">
    <citation type="submission" date="2022-07" db="EMBL/GenBank/DDBJ databases">
        <title>Genome Sequence of Leucocoprinus birnbaumii.</title>
        <authorList>
            <person name="Buettner E."/>
        </authorList>
    </citation>
    <scope>NUCLEOTIDE SEQUENCE</scope>
    <source>
        <strain evidence="3">VT141</strain>
    </source>
</reference>
<keyword evidence="1" id="KW-0378">Hydrolase</keyword>